<accession>W4LFT7</accession>
<sequence>MKKPDLVGTDLNLSPCIFRILSPAFLTFSSFLGEANGLMTTP</sequence>
<proteinExistence type="predicted"/>
<reference evidence="1 2" key="1">
    <citation type="journal article" date="2014" name="Nature">
        <title>An environmental bacterial taxon with a large and distinct metabolic repertoire.</title>
        <authorList>
            <person name="Wilson M.C."/>
            <person name="Mori T."/>
            <person name="Ruckert C."/>
            <person name="Uria A.R."/>
            <person name="Helf M.J."/>
            <person name="Takada K."/>
            <person name="Gernert C."/>
            <person name="Steffens U.A."/>
            <person name="Heycke N."/>
            <person name="Schmitt S."/>
            <person name="Rinke C."/>
            <person name="Helfrich E.J."/>
            <person name="Brachmann A.O."/>
            <person name="Gurgui C."/>
            <person name="Wakimoto T."/>
            <person name="Kracht M."/>
            <person name="Crusemann M."/>
            <person name="Hentschel U."/>
            <person name="Abe I."/>
            <person name="Matsunaga S."/>
            <person name="Kalinowski J."/>
            <person name="Takeyama H."/>
            <person name="Piel J."/>
        </authorList>
    </citation>
    <scope>NUCLEOTIDE SEQUENCE [LARGE SCALE GENOMIC DNA]</scope>
    <source>
        <strain evidence="2">TSY1</strain>
    </source>
</reference>
<dbReference type="HOGENOM" id="CLU_3248782_0_0_7"/>
<evidence type="ECO:0000313" key="2">
    <source>
        <dbReference type="Proteomes" id="UP000019141"/>
    </source>
</evidence>
<dbReference type="Proteomes" id="UP000019141">
    <property type="component" value="Unassembled WGS sequence"/>
</dbReference>
<protein>
    <submittedName>
        <fullName evidence="1">Uncharacterized protein</fullName>
    </submittedName>
</protein>
<organism evidence="1 2">
    <name type="scientific">Entotheonella factor</name>
    <dbReference type="NCBI Taxonomy" id="1429438"/>
    <lineage>
        <taxon>Bacteria</taxon>
        <taxon>Pseudomonadati</taxon>
        <taxon>Nitrospinota/Tectimicrobiota group</taxon>
        <taxon>Candidatus Tectimicrobiota</taxon>
        <taxon>Candidatus Entotheonellia</taxon>
        <taxon>Candidatus Entotheonellales</taxon>
        <taxon>Candidatus Entotheonellaceae</taxon>
        <taxon>Candidatus Entotheonella</taxon>
    </lineage>
</organism>
<evidence type="ECO:0000313" key="1">
    <source>
        <dbReference type="EMBL" id="ETW96759.1"/>
    </source>
</evidence>
<gene>
    <name evidence="1" type="ORF">ETSY1_25325</name>
</gene>
<comment type="caution">
    <text evidence="1">The sequence shown here is derived from an EMBL/GenBank/DDBJ whole genome shotgun (WGS) entry which is preliminary data.</text>
</comment>
<name>W4LFT7_ENTF1</name>
<keyword evidence="2" id="KW-1185">Reference proteome</keyword>
<dbReference type="EMBL" id="AZHW01000747">
    <property type="protein sequence ID" value="ETW96759.1"/>
    <property type="molecule type" value="Genomic_DNA"/>
</dbReference>
<dbReference type="AlphaFoldDB" id="W4LFT7"/>